<sequence>MRLSRIPRSFTGSLSYALLNRAGGTSGAVFQIYSLVWIMWLAFFMVFMLYQQSYSPVLQPLANFLMPSWSALPADGTAVRLPVFLLSLTLFVMVPYVPVHVFWIYEGRMGISRRRLRGAQVCEAAVVDCNLSGSLELGFPCTVTFRVSNPSDTDMGNVWLRWVFPGIFRCDSPQVRLGTVRAGSSGYVSMPFVPLHTGKTSLGSADLYFEIRRQQYTKYNIPQGVCTVICSSIYVNTSVPEVLQFGEETVLGIYLANRLPCPLDDVQVKCCLRDGIAPGHIVLSSGTLHPGSRQMLSLSIVPKIIGEFSPGHFEVQFRLGANACTAGPEELGVQRVLAPELYVRMNTPDTFYKGIPASLGFIVENRSEEPLSNISLSSCFSSQIECEMPTICIEGLLPSSSRYASLTIRPLTSGKTDLGNLNVSFEVNGIPCRMEPIVLGVHRIN</sequence>
<evidence type="ECO:0000313" key="2">
    <source>
        <dbReference type="EMBL" id="MCQ6963096.1"/>
    </source>
</evidence>
<keyword evidence="1" id="KW-0472">Membrane</keyword>
<reference evidence="2 3" key="1">
    <citation type="journal article" date="2011" name="Appl. Environ. Microbiol.">
        <title>Methanogenic archaea isolated from Taiwan's Chelungpu fault.</title>
        <authorList>
            <person name="Wu S.Y."/>
            <person name="Lai M.C."/>
        </authorList>
    </citation>
    <scope>NUCLEOTIDE SEQUENCE [LARGE SCALE GENOMIC DNA]</scope>
    <source>
        <strain evidence="2 3">St545Mb</strain>
    </source>
</reference>
<evidence type="ECO:0000256" key="1">
    <source>
        <dbReference type="SAM" id="Phobius"/>
    </source>
</evidence>
<keyword evidence="1" id="KW-1133">Transmembrane helix</keyword>
<keyword evidence="3" id="KW-1185">Reference proteome</keyword>
<dbReference type="EMBL" id="JTEO01000004">
    <property type="protein sequence ID" value="MCQ6963096.1"/>
    <property type="molecule type" value="Genomic_DNA"/>
</dbReference>
<dbReference type="AlphaFoldDB" id="A0AAE3KXQ2"/>
<evidence type="ECO:0000313" key="3">
    <source>
        <dbReference type="Proteomes" id="UP001206983"/>
    </source>
</evidence>
<protein>
    <submittedName>
        <fullName evidence="2">Uncharacterized protein</fullName>
    </submittedName>
</protein>
<organism evidence="2 3">
    <name type="scientific">Methanolobus chelungpuianus</name>
    <dbReference type="NCBI Taxonomy" id="502115"/>
    <lineage>
        <taxon>Archaea</taxon>
        <taxon>Methanobacteriati</taxon>
        <taxon>Methanobacteriota</taxon>
        <taxon>Stenosarchaea group</taxon>
        <taxon>Methanomicrobia</taxon>
        <taxon>Methanosarcinales</taxon>
        <taxon>Methanosarcinaceae</taxon>
        <taxon>Methanolobus</taxon>
    </lineage>
</organism>
<gene>
    <name evidence="2" type="ORF">PV02_08645</name>
</gene>
<proteinExistence type="predicted"/>
<accession>A0AAE3KXQ2</accession>
<keyword evidence="1" id="KW-0812">Transmembrane</keyword>
<comment type="caution">
    <text evidence="2">The sequence shown here is derived from an EMBL/GenBank/DDBJ whole genome shotgun (WGS) entry which is preliminary data.</text>
</comment>
<dbReference type="Proteomes" id="UP001206983">
    <property type="component" value="Unassembled WGS sequence"/>
</dbReference>
<name>A0AAE3KXQ2_9EURY</name>
<feature type="transmembrane region" description="Helical" evidence="1">
    <location>
        <begin position="83"/>
        <end position="105"/>
    </location>
</feature>
<dbReference type="RefSeq" id="WP_256622991.1">
    <property type="nucleotide sequence ID" value="NZ_JTEO01000004.1"/>
</dbReference>
<feature type="transmembrane region" description="Helical" evidence="1">
    <location>
        <begin position="28"/>
        <end position="50"/>
    </location>
</feature>